<dbReference type="AlphaFoldDB" id="A0AAN8PSJ3"/>
<organism evidence="1 2">
    <name type="scientific">Polyplax serrata</name>
    <name type="common">Common mouse louse</name>
    <dbReference type="NCBI Taxonomy" id="468196"/>
    <lineage>
        <taxon>Eukaryota</taxon>
        <taxon>Metazoa</taxon>
        <taxon>Ecdysozoa</taxon>
        <taxon>Arthropoda</taxon>
        <taxon>Hexapoda</taxon>
        <taxon>Insecta</taxon>
        <taxon>Pterygota</taxon>
        <taxon>Neoptera</taxon>
        <taxon>Paraneoptera</taxon>
        <taxon>Psocodea</taxon>
        <taxon>Troctomorpha</taxon>
        <taxon>Phthiraptera</taxon>
        <taxon>Anoplura</taxon>
        <taxon>Polyplacidae</taxon>
        <taxon>Polyplax</taxon>
    </lineage>
</organism>
<sequence>MSDHKPLEQLNLKSRTDEELGDIVYYLSQFDFTIKYMPGPQNKEADALFRNPVLQSFEETSDTLKIVNLLSLEEIKTDQDHVHEEFPSKENLLIRLGKFPFLPLQSKALKKDKLQA</sequence>
<protein>
    <recommendedName>
        <fullName evidence="3">Reverse transcriptase RNase H-like domain-containing protein</fullName>
    </recommendedName>
</protein>
<reference evidence="1 2" key="1">
    <citation type="submission" date="2023-10" db="EMBL/GenBank/DDBJ databases">
        <title>Genomes of two closely related lineages of the louse Polyplax serrata with different host specificities.</title>
        <authorList>
            <person name="Martinu J."/>
            <person name="Tarabai H."/>
            <person name="Stefka J."/>
            <person name="Hypsa V."/>
        </authorList>
    </citation>
    <scope>NUCLEOTIDE SEQUENCE [LARGE SCALE GENOMIC DNA]</scope>
    <source>
        <strain evidence="1">HR10_N</strain>
    </source>
</reference>
<name>A0AAN8PSJ3_POLSC</name>
<evidence type="ECO:0000313" key="2">
    <source>
        <dbReference type="Proteomes" id="UP001372834"/>
    </source>
</evidence>
<proteinExistence type="predicted"/>
<evidence type="ECO:0008006" key="3">
    <source>
        <dbReference type="Google" id="ProtNLM"/>
    </source>
</evidence>
<dbReference type="EMBL" id="JAWJWE010000053">
    <property type="protein sequence ID" value="KAK6616789.1"/>
    <property type="molecule type" value="Genomic_DNA"/>
</dbReference>
<comment type="caution">
    <text evidence="1">The sequence shown here is derived from an EMBL/GenBank/DDBJ whole genome shotgun (WGS) entry which is preliminary data.</text>
</comment>
<gene>
    <name evidence="1" type="ORF">RUM43_015080</name>
</gene>
<dbReference type="Proteomes" id="UP001372834">
    <property type="component" value="Unassembled WGS sequence"/>
</dbReference>
<accession>A0AAN8PSJ3</accession>
<evidence type="ECO:0000313" key="1">
    <source>
        <dbReference type="EMBL" id="KAK6616789.1"/>
    </source>
</evidence>